<dbReference type="Proteomes" id="UP001600941">
    <property type="component" value="Unassembled WGS sequence"/>
</dbReference>
<feature type="transmembrane region" description="Helical" evidence="1">
    <location>
        <begin position="127"/>
        <end position="151"/>
    </location>
</feature>
<feature type="transmembrane region" description="Helical" evidence="1">
    <location>
        <begin position="197"/>
        <end position="217"/>
    </location>
</feature>
<name>A0ABQ0BME3_9FIRM</name>
<organism evidence="2 3">
    <name type="scientific">Blautia parvula</name>
    <dbReference type="NCBI Taxonomy" id="2877527"/>
    <lineage>
        <taxon>Bacteria</taxon>
        <taxon>Bacillati</taxon>
        <taxon>Bacillota</taxon>
        <taxon>Clostridia</taxon>
        <taxon>Lachnospirales</taxon>
        <taxon>Lachnospiraceae</taxon>
        <taxon>Blautia</taxon>
    </lineage>
</organism>
<keyword evidence="3" id="KW-1185">Reference proteome</keyword>
<reference evidence="2 3" key="1">
    <citation type="submission" date="2024-04" db="EMBL/GenBank/DDBJ databases">
        <title>Defined microbial consortia suppress multidrug-resistant proinflammatory Enterobacteriaceae via ecological control.</title>
        <authorList>
            <person name="Furuichi M."/>
            <person name="Kawaguchi T."/>
            <person name="Pust M."/>
            <person name="Yasuma K."/>
            <person name="Plichta D."/>
            <person name="Hasegawa N."/>
            <person name="Ohya T."/>
            <person name="Bhattarai S."/>
            <person name="Sasajima S."/>
            <person name="Aoto Y."/>
            <person name="Tuganbaev T."/>
            <person name="Yaginuma M."/>
            <person name="Ueda M."/>
            <person name="Okahashi N."/>
            <person name="Amafuji K."/>
            <person name="Kiridooshi Y."/>
            <person name="Sugita K."/>
            <person name="Strazar M."/>
            <person name="Skelly A."/>
            <person name="Suda W."/>
            <person name="Hattori M."/>
            <person name="Nakamoto N."/>
            <person name="Caballero S."/>
            <person name="Norman J."/>
            <person name="Olle B."/>
            <person name="Tanoue T."/>
            <person name="Arita M."/>
            <person name="Bucci V."/>
            <person name="Atarashi K."/>
            <person name="Xavier R."/>
            <person name="Honda K."/>
        </authorList>
    </citation>
    <scope>NUCLEOTIDE SEQUENCE [LARGE SCALE GENOMIC DNA]</scope>
    <source>
        <strain evidence="3">k34-0107-D12</strain>
    </source>
</reference>
<feature type="transmembrane region" description="Helical" evidence="1">
    <location>
        <begin position="163"/>
        <end position="182"/>
    </location>
</feature>
<evidence type="ECO:0000313" key="2">
    <source>
        <dbReference type="EMBL" id="GAA6497686.1"/>
    </source>
</evidence>
<sequence>MTEDQKKIKKYVNAVERKLKVPLKMKVRINADLGTDIHARMEAGWSVDKILEDLGSPKEVADRFNAELGAERKPGGFRYIFLVLGAAAAVYAVYILAMNLYMKSMVQRQFRESVSLIGGADGPTSIFVSYTVGMIGNWMMSGGFVLACLDMYRFLGSRKTNRLLLSIISAGLAAAGTVSWIYNNGEIFRYWEFTWEFHFPALIMLAEIVLPFVLLALRFRRRSREKEEQRGML</sequence>
<dbReference type="EMBL" id="BAABZQ010000001">
    <property type="protein sequence ID" value="GAA6497686.1"/>
    <property type="molecule type" value="Genomic_DNA"/>
</dbReference>
<evidence type="ECO:0000313" key="3">
    <source>
        <dbReference type="Proteomes" id="UP001600941"/>
    </source>
</evidence>
<evidence type="ECO:0008006" key="4">
    <source>
        <dbReference type="Google" id="ProtNLM"/>
    </source>
</evidence>
<evidence type="ECO:0000256" key="1">
    <source>
        <dbReference type="SAM" id="Phobius"/>
    </source>
</evidence>
<keyword evidence="1" id="KW-0472">Membrane</keyword>
<dbReference type="RefSeq" id="WP_227209738.1">
    <property type="nucleotide sequence ID" value="NZ_BAABZQ010000001.1"/>
</dbReference>
<keyword evidence="1" id="KW-0812">Transmembrane</keyword>
<feature type="transmembrane region" description="Helical" evidence="1">
    <location>
        <begin position="79"/>
        <end position="102"/>
    </location>
</feature>
<accession>A0ABQ0BME3</accession>
<keyword evidence="1" id="KW-1133">Transmembrane helix</keyword>
<comment type="caution">
    <text evidence="2">The sequence shown here is derived from an EMBL/GenBank/DDBJ whole genome shotgun (WGS) entry which is preliminary data.</text>
</comment>
<protein>
    <recommendedName>
        <fullName evidence="4">DUF4386 domain-containing protein</fullName>
    </recommendedName>
</protein>
<gene>
    <name evidence="2" type="ORF">K340107D12_05020</name>
</gene>
<proteinExistence type="predicted"/>